<dbReference type="EMBL" id="JANRMI010000001">
    <property type="protein sequence ID" value="MDG0815635.1"/>
    <property type="molecule type" value="Genomic_DNA"/>
</dbReference>
<evidence type="ECO:0000313" key="6">
    <source>
        <dbReference type="Proteomes" id="UP001152321"/>
    </source>
</evidence>
<accession>A0ABT6DFL7</accession>
<dbReference type="InterPro" id="IPR036390">
    <property type="entry name" value="WH_DNA-bd_sf"/>
</dbReference>
<evidence type="ECO:0000256" key="3">
    <source>
        <dbReference type="ARBA" id="ARBA00023163"/>
    </source>
</evidence>
<dbReference type="SUPFAM" id="SSF46785">
    <property type="entry name" value="Winged helix' DNA-binding domain"/>
    <property type="match status" value="1"/>
</dbReference>
<reference evidence="5" key="1">
    <citation type="submission" date="2022-08" db="EMBL/GenBank/DDBJ databases">
        <title>Novel Bdellovibrio Species Isolated from Svalbard: Designation Bdellovibrio svalbardensis.</title>
        <authorList>
            <person name="Mitchell R.J."/>
            <person name="Choi S.Y."/>
        </authorList>
    </citation>
    <scope>NUCLEOTIDE SEQUENCE</scope>
    <source>
        <strain evidence="5">PAP01</strain>
    </source>
</reference>
<evidence type="ECO:0000313" key="5">
    <source>
        <dbReference type="EMBL" id="MDG0815635.1"/>
    </source>
</evidence>
<sequence length="174" mass="19936">MAKLFIQELPSREEIHKTASELHAGVEMDAWVLHSNLLFMKVATELEMKLDSLLSEYQLSSGRFTLLFILRNSPEGLMPSVLAQKVGVTQATISGLLNSLEKANLIVRETHQRDGRSFVIKLTEKGDSTIKEIFPRWYPFIQSFWGQFADDEKSNLDRLLERMIHTTTLQKAEQ</sequence>
<dbReference type="PRINTS" id="PR00598">
    <property type="entry name" value="HTHMARR"/>
</dbReference>
<dbReference type="InterPro" id="IPR036388">
    <property type="entry name" value="WH-like_DNA-bd_sf"/>
</dbReference>
<keyword evidence="1" id="KW-0805">Transcription regulation</keyword>
<evidence type="ECO:0000256" key="2">
    <source>
        <dbReference type="ARBA" id="ARBA00023125"/>
    </source>
</evidence>
<gene>
    <name evidence="5" type="ORF">NWE73_04610</name>
</gene>
<comment type="caution">
    <text evidence="5">The sequence shown here is derived from an EMBL/GenBank/DDBJ whole genome shotgun (WGS) entry which is preliminary data.</text>
</comment>
<dbReference type="Gene3D" id="1.10.10.10">
    <property type="entry name" value="Winged helix-like DNA-binding domain superfamily/Winged helix DNA-binding domain"/>
    <property type="match status" value="1"/>
</dbReference>
<dbReference type="PANTHER" id="PTHR42756:SF1">
    <property type="entry name" value="TRANSCRIPTIONAL REPRESSOR OF EMRAB OPERON"/>
    <property type="match status" value="1"/>
</dbReference>
<dbReference type="PROSITE" id="PS50995">
    <property type="entry name" value="HTH_MARR_2"/>
    <property type="match status" value="1"/>
</dbReference>
<keyword evidence="3" id="KW-0804">Transcription</keyword>
<evidence type="ECO:0000259" key="4">
    <source>
        <dbReference type="PROSITE" id="PS50995"/>
    </source>
</evidence>
<dbReference type="PANTHER" id="PTHR42756">
    <property type="entry name" value="TRANSCRIPTIONAL REGULATOR, MARR"/>
    <property type="match status" value="1"/>
</dbReference>
<proteinExistence type="predicted"/>
<organism evidence="5 6">
    <name type="scientific">Bdellovibrio svalbardensis</name>
    <dbReference type="NCBI Taxonomy" id="2972972"/>
    <lineage>
        <taxon>Bacteria</taxon>
        <taxon>Pseudomonadati</taxon>
        <taxon>Bdellovibrionota</taxon>
        <taxon>Bdellovibrionia</taxon>
        <taxon>Bdellovibrionales</taxon>
        <taxon>Pseudobdellovibrionaceae</taxon>
        <taxon>Bdellovibrio</taxon>
    </lineage>
</organism>
<keyword evidence="6" id="KW-1185">Reference proteome</keyword>
<keyword evidence="2" id="KW-0238">DNA-binding</keyword>
<dbReference type="Pfam" id="PF12802">
    <property type="entry name" value="MarR_2"/>
    <property type="match status" value="1"/>
</dbReference>
<feature type="domain" description="HTH marR-type" evidence="4">
    <location>
        <begin position="35"/>
        <end position="165"/>
    </location>
</feature>
<dbReference type="Proteomes" id="UP001152321">
    <property type="component" value="Unassembled WGS sequence"/>
</dbReference>
<name>A0ABT6DFL7_9BACT</name>
<dbReference type="RefSeq" id="WP_277577109.1">
    <property type="nucleotide sequence ID" value="NZ_JANRMI010000001.1"/>
</dbReference>
<evidence type="ECO:0000256" key="1">
    <source>
        <dbReference type="ARBA" id="ARBA00023015"/>
    </source>
</evidence>
<dbReference type="InterPro" id="IPR000835">
    <property type="entry name" value="HTH_MarR-typ"/>
</dbReference>
<dbReference type="SMART" id="SM00347">
    <property type="entry name" value="HTH_MARR"/>
    <property type="match status" value="1"/>
</dbReference>
<protein>
    <submittedName>
        <fullName evidence="5">MarR family transcriptional regulator</fullName>
    </submittedName>
</protein>